<dbReference type="OrthoDB" id="3941926at2759"/>
<evidence type="ECO:0000313" key="2">
    <source>
        <dbReference type="EMBL" id="KDN61730.1"/>
    </source>
</evidence>
<feature type="region of interest" description="Disordered" evidence="1">
    <location>
        <begin position="523"/>
        <end position="572"/>
    </location>
</feature>
<feature type="compositionally biased region" description="Polar residues" evidence="1">
    <location>
        <begin position="539"/>
        <end position="555"/>
    </location>
</feature>
<evidence type="ECO:0008006" key="4">
    <source>
        <dbReference type="Google" id="ProtNLM"/>
    </source>
</evidence>
<feature type="compositionally biased region" description="Polar residues" evidence="1">
    <location>
        <begin position="913"/>
        <end position="941"/>
    </location>
</feature>
<feature type="compositionally biased region" description="Basic and acidic residues" evidence="1">
    <location>
        <begin position="558"/>
        <end position="572"/>
    </location>
</feature>
<accession>A0A066X6V9</accession>
<sequence length="1627" mass="175224">MASFKQGDQGPFQGRDFSMGNTYRDTQGANLRSLATNARNLPPSHTYHYPSGIPDNYKLAPAKEGETSRRYVEDYLPVSFYSRKEIKAVFSTNSGQFPTRGLSLTHVYGSRVLDLWSAEELQERANAIRKKHWTSLRSMTRPECWEDLYDYFDCFEIYLQGALNLWNLVRLLFDENDSLSRNKACATAVEVGIWCDEWVAQAENKTKLVGFNCWEGDIVSLITPATWAELQKLPVDMVFLRHALCHRQNQLLDKHWARPSAYPANSLGANWVNNTLHHWLAGQPVHDTPSGIPLLVSSLSTIPAGSAASSLPQPQVATVATEMMANTNTTLQKPIVVSGTNNRQKVGTQHRGLAAGVGPIIHSGESLSDNQPGSSTSVPNTGNPVTGAPESQIAKNGATQPAFYHQPMRPYGHAFNTPFMTGPNGEPKPYHGPVGPSASPPPPVPPAFEYKPYGLRPSAKVTPRRPEDSRASNNGHTSPAQSSMAPTAGTRMPSDVYQRVPLDATPSHRHNGKRNATVHSAIDQGSGQGLSMGPPRFNPGQNAQQDQMKTSNATSIACHDHSRPRRESKGWEKVPHADYSIHGPVFRRSPTKENRSLSLSRVSNKVESHCFNQHHPKNGNKYAYTPCPCLKCEERERSVYVQCTPAPKMPHEILLSKIHGIMSLWGEIENIRRLQPTPINENLADFACFFVRFSDGSRVREASATDAFEDRELGCMVKIGAIHHSGYGNAMYSNYGQGTSQYGSASRSNSQQQSPWKGHSNGFGHGQPASNRRDSRTQVSLEQYMIPRSQPLQTPAAHPPHPHPSSIHGPATPLALNSQQEARQDTQGPAGDIKSTCNTPKAQTKPAVTEKFRISAEAESQSKPPSEEAIPDKEQTSKTFTLRDPKNSPEKGGNKAIVVNLPATPQKPKKADTNTQAPRRATTPQNSGGIVTQTKHTSPTAPSVAKLGESSSDEQREAQTAIRAVAQATTLTENINPAPAVPAVPVAPGAPVAPIVPAVPAIRAVSVAPAVPLVPAVPAIPVGRAVSAQPQAESTSQDRGKYRKIFSQKDDLNVEVCNAPMAKLGTRYDQSAIARSSAEEHPAEQEDDSRTHAGHALDNLIDSSRNQEDISTIAATDIATKKKSSKKSKKKKKPASTNQGESSSAQQPNKDLPIHVAEQQAPEISMPITTETIGDTEPAGLREVIAKAKRIIGEKEVESISARRLAINTAAGTVPQTFASLLDAAAQSKELGILETAKGKEVLRSEEQEPKGLAEKSDLSESISKTFRADGGGSLRLPKNRKKQQPARLLIPGRDSLASESAPGTSSFEAPQTFNAGLPSATSTARFSSPAQETGSTDGSSGRMSTPTTPPSAMGVSDGPNTPSEESAAGVEMTLKYNISLNPRAKEFVSPATSSTAAGPKKIELAPVPLRPTKHDRNVSHTSSKSSRTLTPGTTSNKEEDSQADGSAAESPIGKDKSPASQQTSVEDATEKNKGRTLAGDKAPATQNLPEDDGAWQVQGPKRDFSTKQPKGNTWQKNYQQQQGKQGQQSQQGSKKNRPSPKKQTIQGDAHNQQQQYASRSNTDSVSVGSKTEFPTLPPAPKPVSGLPASSVWGKARSASTATAVSTPSESVKTLANPSPKKDSGKQ</sequence>
<feature type="compositionally biased region" description="Polar residues" evidence="1">
    <location>
        <begin position="739"/>
        <end position="755"/>
    </location>
</feature>
<feature type="compositionally biased region" description="Polar residues" evidence="1">
    <location>
        <begin position="1542"/>
        <end position="1570"/>
    </location>
</feature>
<feature type="region of interest" description="Disordered" evidence="1">
    <location>
        <begin position="791"/>
        <end position="952"/>
    </location>
</feature>
<feature type="region of interest" description="Disordered" evidence="1">
    <location>
        <begin position="1"/>
        <end position="23"/>
    </location>
</feature>
<organism evidence="2 3">
    <name type="scientific">Colletotrichum sublineola</name>
    <name type="common">Sorghum anthracnose fungus</name>
    <dbReference type="NCBI Taxonomy" id="1173701"/>
    <lineage>
        <taxon>Eukaryota</taxon>
        <taxon>Fungi</taxon>
        <taxon>Dikarya</taxon>
        <taxon>Ascomycota</taxon>
        <taxon>Pezizomycotina</taxon>
        <taxon>Sordariomycetes</taxon>
        <taxon>Hypocreomycetidae</taxon>
        <taxon>Glomerellales</taxon>
        <taxon>Glomerellaceae</taxon>
        <taxon>Colletotrichum</taxon>
        <taxon>Colletotrichum graminicola species complex</taxon>
    </lineage>
</organism>
<feature type="compositionally biased region" description="Polar residues" evidence="1">
    <location>
        <begin position="1298"/>
        <end position="1347"/>
    </location>
</feature>
<feature type="compositionally biased region" description="Basic and acidic residues" evidence="1">
    <location>
        <begin position="1077"/>
        <end position="1091"/>
    </location>
</feature>
<name>A0A066X6V9_COLSU</name>
<evidence type="ECO:0000256" key="1">
    <source>
        <dbReference type="SAM" id="MobiDB-lite"/>
    </source>
</evidence>
<feature type="compositionally biased region" description="Basic and acidic residues" evidence="1">
    <location>
        <begin position="1242"/>
        <end position="1259"/>
    </location>
</feature>
<protein>
    <recommendedName>
        <fullName evidence="4">RRM domain-containing protein</fullName>
    </recommendedName>
</protein>
<feature type="compositionally biased region" description="Polar residues" evidence="1">
    <location>
        <begin position="471"/>
        <end position="485"/>
    </location>
</feature>
<feature type="region of interest" description="Disordered" evidence="1">
    <location>
        <begin position="739"/>
        <end position="778"/>
    </location>
</feature>
<keyword evidence="3" id="KW-1185">Reference proteome</keyword>
<dbReference type="OMA" id="GSHIENP"/>
<dbReference type="HOGENOM" id="CLU_244644_0_0_1"/>
<gene>
    <name evidence="2" type="ORF">CSUB01_04431</name>
</gene>
<feature type="region of interest" description="Disordered" evidence="1">
    <location>
        <begin position="1242"/>
        <end position="1371"/>
    </location>
</feature>
<dbReference type="STRING" id="1173701.A0A066X6V9"/>
<dbReference type="Proteomes" id="UP000027238">
    <property type="component" value="Unassembled WGS sequence"/>
</dbReference>
<feature type="region of interest" description="Disordered" evidence="1">
    <location>
        <begin position="1068"/>
        <end position="1092"/>
    </location>
</feature>
<feature type="compositionally biased region" description="Polar residues" evidence="1">
    <location>
        <begin position="1420"/>
        <end position="1436"/>
    </location>
</feature>
<feature type="compositionally biased region" description="Polar residues" evidence="1">
    <location>
        <begin position="815"/>
        <end position="827"/>
    </location>
</feature>
<feature type="compositionally biased region" description="Basic residues" evidence="1">
    <location>
        <begin position="1121"/>
        <end position="1134"/>
    </location>
</feature>
<feature type="compositionally biased region" description="Polar residues" evidence="1">
    <location>
        <begin position="1135"/>
        <end position="1149"/>
    </location>
</feature>
<feature type="compositionally biased region" description="Low complexity" evidence="1">
    <location>
        <begin position="1598"/>
        <end position="1611"/>
    </location>
</feature>
<dbReference type="EMBL" id="JMSE01001391">
    <property type="protein sequence ID" value="KDN61730.1"/>
    <property type="molecule type" value="Genomic_DNA"/>
</dbReference>
<feature type="region of interest" description="Disordered" evidence="1">
    <location>
        <begin position="359"/>
        <end position="492"/>
    </location>
</feature>
<proteinExistence type="predicted"/>
<feature type="region of interest" description="Disordered" evidence="1">
    <location>
        <begin position="1119"/>
        <end position="1152"/>
    </location>
</feature>
<comment type="caution">
    <text evidence="2">The sequence shown here is derived from an EMBL/GenBank/DDBJ whole genome shotgun (WGS) entry which is preliminary data.</text>
</comment>
<evidence type="ECO:0000313" key="3">
    <source>
        <dbReference type="Proteomes" id="UP000027238"/>
    </source>
</evidence>
<feature type="compositionally biased region" description="Basic and acidic residues" evidence="1">
    <location>
        <begin position="870"/>
        <end position="893"/>
    </location>
</feature>
<feature type="compositionally biased region" description="Polar residues" evidence="1">
    <location>
        <begin position="365"/>
        <end position="384"/>
    </location>
</feature>
<feature type="region of interest" description="Disordered" evidence="1">
    <location>
        <begin position="1388"/>
        <end position="1627"/>
    </location>
</feature>
<feature type="compositionally biased region" description="Low complexity" evidence="1">
    <location>
        <begin position="1520"/>
        <end position="1534"/>
    </location>
</feature>
<feature type="compositionally biased region" description="Polar residues" evidence="1">
    <location>
        <begin position="1507"/>
        <end position="1519"/>
    </location>
</feature>
<reference evidence="3" key="1">
    <citation type="journal article" date="2014" name="Genome Announc.">
        <title>Draft genome sequence of Colletotrichum sublineola, a destructive pathogen of cultivated sorghum.</title>
        <authorList>
            <person name="Baroncelli R."/>
            <person name="Sanz-Martin J.M."/>
            <person name="Rech G.E."/>
            <person name="Sukno S.A."/>
            <person name="Thon M.R."/>
        </authorList>
    </citation>
    <scope>NUCLEOTIDE SEQUENCE [LARGE SCALE GENOMIC DNA]</scope>
    <source>
        <strain evidence="3">TX430BB</strain>
    </source>
</reference>
<dbReference type="eggNOG" id="ENOG502QPW5">
    <property type="taxonomic scope" value="Eukaryota"/>
</dbReference>